<evidence type="ECO:0000259" key="1">
    <source>
        <dbReference type="Pfam" id="PF04986"/>
    </source>
</evidence>
<dbReference type="PANTHER" id="PTHR37023:SF1">
    <property type="entry name" value="ISSOD25 TRANSPOSASE TNPA_ISSOD25"/>
    <property type="match status" value="1"/>
</dbReference>
<evidence type="ECO:0000313" key="3">
    <source>
        <dbReference type="EMBL" id="ETA82264.1"/>
    </source>
</evidence>
<dbReference type="Proteomes" id="UP000017747">
    <property type="component" value="Unassembled WGS sequence"/>
</dbReference>
<dbReference type="STRING" id="994573.T472_0202040"/>
<feature type="domain" description="Transposase IS801/IS1294" evidence="1">
    <location>
        <begin position="138"/>
        <end position="323"/>
    </location>
</feature>
<dbReference type="EMBL" id="AXUN02000031">
    <property type="protein sequence ID" value="ETA82264.1"/>
    <property type="molecule type" value="Genomic_DNA"/>
</dbReference>
<dbReference type="GO" id="GO:0006313">
    <property type="term" value="P:DNA transposition"/>
    <property type="evidence" value="ECO:0007669"/>
    <property type="project" value="InterPro"/>
</dbReference>
<feature type="non-terminal residue" evidence="3">
    <location>
        <position position="328"/>
    </location>
</feature>
<dbReference type="OrthoDB" id="9791273at2"/>
<evidence type="ECO:0000259" key="2">
    <source>
        <dbReference type="Pfam" id="PF14319"/>
    </source>
</evidence>
<dbReference type="GO" id="GO:0003677">
    <property type="term" value="F:DNA binding"/>
    <property type="evidence" value="ECO:0007669"/>
    <property type="project" value="InterPro"/>
</dbReference>
<proteinExistence type="predicted"/>
<sequence>MYKVQQVFNQSYGSYLEMYGENNDSDKVARAITGCKTPAMGGNMTTCHDCGSTHMHYNSCRNRHCPCCQSMTREKWIDARKADVVDAPYFHAVFTVPADLNPLIYYNKRLLYNLLYSASSETLLELARDDKHMGADIGFLSILHTWGSNLSFHPHIHAIVLGGGLNKSLKFVAADRNFLFPVKVVSRLFRGKFLSSLKRLYLEGKLSFPGDTSILQYPQEFNSFLTRMYSTEWVPHIKETFKGAANVIEYLGRYTHRIAISNSRILDAGDESVTFSVKDYKSGDKTTLTLRNEEFIRRFLMHVLPKGFVKIRHYGLLSNRTKRKKIAI</sequence>
<gene>
    <name evidence="3" type="ORF">T472_0202040</name>
</gene>
<dbReference type="InterPro" id="IPR026889">
    <property type="entry name" value="Zn_Tnp"/>
</dbReference>
<dbReference type="Pfam" id="PF14319">
    <property type="entry name" value="Zn_Tnp_IS91"/>
    <property type="match status" value="1"/>
</dbReference>
<dbReference type="RefSeq" id="WP_023863261.1">
    <property type="nucleotide sequence ID" value="NZ_AXUN02000031.1"/>
</dbReference>
<keyword evidence="4" id="KW-1185">Reference proteome</keyword>
<dbReference type="PANTHER" id="PTHR37023">
    <property type="entry name" value="TRANSPOSASE"/>
    <property type="match status" value="1"/>
</dbReference>
<dbReference type="eggNOG" id="COG0517">
    <property type="taxonomic scope" value="Bacteria"/>
</dbReference>
<reference evidence="3 4" key="1">
    <citation type="journal article" date="2014" name="Genome Announc.">
        <title>Genome Sequence of Youngiibacter fragilis, the Type Strain of the Genus Youngiibacter.</title>
        <authorList>
            <person name="Wawrik C.B."/>
            <person name="Callaghan A.V."/>
            <person name="Stamps B.W."/>
            <person name="Wawrik B."/>
        </authorList>
    </citation>
    <scope>NUCLEOTIDE SEQUENCE [LARGE SCALE GENOMIC DNA]</scope>
    <source>
        <strain evidence="3 4">232.1</strain>
    </source>
</reference>
<dbReference type="Pfam" id="PF04986">
    <property type="entry name" value="Y2_Tnp"/>
    <property type="match status" value="1"/>
</dbReference>
<evidence type="ECO:0000313" key="4">
    <source>
        <dbReference type="Proteomes" id="UP000017747"/>
    </source>
</evidence>
<dbReference type="AlphaFoldDB" id="V7IA90"/>
<protein>
    <submittedName>
        <fullName evidence="3">Uncharacterized protein</fullName>
    </submittedName>
</protein>
<dbReference type="InterPro" id="IPR007069">
    <property type="entry name" value="Transposase_32"/>
</dbReference>
<dbReference type="NCBIfam" id="NF033538">
    <property type="entry name" value="transpos_IS91"/>
    <property type="match status" value="1"/>
</dbReference>
<comment type="caution">
    <text evidence="3">The sequence shown here is derived from an EMBL/GenBank/DDBJ whole genome shotgun (WGS) entry which is preliminary data.</text>
</comment>
<dbReference type="InterPro" id="IPR054832">
    <property type="entry name" value="transpos_IS91"/>
</dbReference>
<feature type="domain" description="Transposase zinc-binding" evidence="2">
    <location>
        <begin position="7"/>
        <end position="96"/>
    </location>
</feature>
<dbReference type="GO" id="GO:0004803">
    <property type="term" value="F:transposase activity"/>
    <property type="evidence" value="ECO:0007669"/>
    <property type="project" value="InterPro"/>
</dbReference>
<name>V7IA90_9CLOT</name>
<accession>V7IA90</accession>
<organism evidence="3 4">
    <name type="scientific">Youngiibacter fragilis 232.1</name>
    <dbReference type="NCBI Taxonomy" id="994573"/>
    <lineage>
        <taxon>Bacteria</taxon>
        <taxon>Bacillati</taxon>
        <taxon>Bacillota</taxon>
        <taxon>Clostridia</taxon>
        <taxon>Eubacteriales</taxon>
        <taxon>Clostridiaceae</taxon>
        <taxon>Youngiibacter</taxon>
    </lineage>
</organism>